<dbReference type="PANTHER" id="PTHR41386:SF1">
    <property type="entry name" value="MEMBRANE PROTEIN"/>
    <property type="match status" value="1"/>
</dbReference>
<keyword evidence="1" id="KW-1133">Transmembrane helix</keyword>
<dbReference type="AlphaFoldDB" id="A0A561SA22"/>
<proteinExistence type="predicted"/>
<evidence type="ECO:0000313" key="2">
    <source>
        <dbReference type="EMBL" id="TWF71654.1"/>
    </source>
</evidence>
<keyword evidence="3" id="KW-1185">Reference proteome</keyword>
<organism evidence="2 3">
    <name type="scientific">Kitasatospora viridis</name>
    <dbReference type="NCBI Taxonomy" id="281105"/>
    <lineage>
        <taxon>Bacteria</taxon>
        <taxon>Bacillati</taxon>
        <taxon>Actinomycetota</taxon>
        <taxon>Actinomycetes</taxon>
        <taxon>Kitasatosporales</taxon>
        <taxon>Streptomycetaceae</taxon>
        <taxon>Kitasatospora</taxon>
    </lineage>
</organism>
<dbReference type="EMBL" id="VIWT01000008">
    <property type="protein sequence ID" value="TWF71654.1"/>
    <property type="molecule type" value="Genomic_DNA"/>
</dbReference>
<reference evidence="2 3" key="1">
    <citation type="submission" date="2019-06" db="EMBL/GenBank/DDBJ databases">
        <title>Sequencing the genomes of 1000 actinobacteria strains.</title>
        <authorList>
            <person name="Klenk H.-P."/>
        </authorList>
    </citation>
    <scope>NUCLEOTIDE SEQUENCE [LARGE SCALE GENOMIC DNA]</scope>
    <source>
        <strain evidence="2 3">DSM 44826</strain>
    </source>
</reference>
<dbReference type="Proteomes" id="UP000317940">
    <property type="component" value="Unassembled WGS sequence"/>
</dbReference>
<keyword evidence="1" id="KW-0472">Membrane</keyword>
<dbReference type="OrthoDB" id="9795736at2"/>
<dbReference type="PANTHER" id="PTHR41386">
    <property type="entry name" value="INTEGRAL MEMBRANE PROTEIN-RELATED"/>
    <property type="match status" value="1"/>
</dbReference>
<dbReference type="InterPro" id="IPR010406">
    <property type="entry name" value="DUF1003"/>
</dbReference>
<keyword evidence="1" id="KW-0812">Transmembrane</keyword>
<accession>A0A561SA22</accession>
<feature type="transmembrane region" description="Helical" evidence="1">
    <location>
        <begin position="27"/>
        <end position="50"/>
    </location>
</feature>
<dbReference type="RefSeq" id="WP_145911457.1">
    <property type="nucleotide sequence ID" value="NZ_BAAAMZ010000022.1"/>
</dbReference>
<protein>
    <submittedName>
        <fullName evidence="2">Uncharacterized protein DUF1003</fullName>
    </submittedName>
</protein>
<comment type="caution">
    <text evidence="2">The sequence shown here is derived from an EMBL/GenBank/DDBJ whole genome shotgun (WGS) entry which is preliminary data.</text>
</comment>
<feature type="transmembrane region" description="Helical" evidence="1">
    <location>
        <begin position="62"/>
        <end position="85"/>
    </location>
</feature>
<dbReference type="Pfam" id="PF06210">
    <property type="entry name" value="DUF1003"/>
    <property type="match status" value="1"/>
</dbReference>
<evidence type="ECO:0000313" key="3">
    <source>
        <dbReference type="Proteomes" id="UP000317940"/>
    </source>
</evidence>
<evidence type="ECO:0000256" key="1">
    <source>
        <dbReference type="SAM" id="Phobius"/>
    </source>
</evidence>
<gene>
    <name evidence="2" type="ORF">FHX73_1825</name>
</gene>
<name>A0A561SA22_9ACTN</name>
<sequence length="141" mass="15886">MFALHRHPANIAVHEDRKLGDRLADGVANSMGTWTFILGQAAFTMAWIVLNSSHGWIHAWDSYPYVLLNLVYSFQAGFTGPILLLSQNRQSRHDRLRAEHDYAVDERTNELVHLIAQHHGLIPADSTPELPLPAAKSQQEL</sequence>